<dbReference type="Pfam" id="PF03835">
    <property type="entry name" value="Rad4"/>
    <property type="match status" value="1"/>
</dbReference>
<feature type="compositionally biased region" description="Acidic residues" evidence="1">
    <location>
        <begin position="30"/>
        <end position="45"/>
    </location>
</feature>
<feature type="domain" description="Rad4 beta-hairpin" evidence="2">
    <location>
        <begin position="379"/>
        <end position="422"/>
    </location>
</feature>
<evidence type="ECO:0000313" key="4">
    <source>
        <dbReference type="EnsemblProtists" id="EOD04119"/>
    </source>
</evidence>
<dbReference type="EnsemblProtists" id="EOD04119">
    <property type="protein sequence ID" value="EOD04119"/>
    <property type="gene ID" value="EMIHUDRAFT_221576"/>
</dbReference>
<dbReference type="GO" id="GO:0006298">
    <property type="term" value="P:mismatch repair"/>
    <property type="evidence" value="ECO:0007669"/>
    <property type="project" value="TreeGrafter"/>
</dbReference>
<dbReference type="GO" id="GO:0000111">
    <property type="term" value="C:nucleotide-excision repair factor 2 complex"/>
    <property type="evidence" value="ECO:0007669"/>
    <property type="project" value="TreeGrafter"/>
</dbReference>
<dbReference type="Proteomes" id="UP000013827">
    <property type="component" value="Unassembled WGS sequence"/>
</dbReference>
<dbReference type="SMART" id="SM01032">
    <property type="entry name" value="BHD_3"/>
    <property type="match status" value="1"/>
</dbReference>
<reference evidence="5" key="1">
    <citation type="journal article" date="2013" name="Nature">
        <title>Pan genome of the phytoplankton Emiliania underpins its global distribution.</title>
        <authorList>
            <person name="Read B.A."/>
            <person name="Kegel J."/>
            <person name="Klute M.J."/>
            <person name="Kuo A."/>
            <person name="Lefebvre S.C."/>
            <person name="Maumus F."/>
            <person name="Mayer C."/>
            <person name="Miller J."/>
            <person name="Monier A."/>
            <person name="Salamov A."/>
            <person name="Young J."/>
            <person name="Aguilar M."/>
            <person name="Claverie J.M."/>
            <person name="Frickenhaus S."/>
            <person name="Gonzalez K."/>
            <person name="Herman E.K."/>
            <person name="Lin Y.C."/>
            <person name="Napier J."/>
            <person name="Ogata H."/>
            <person name="Sarno A.F."/>
            <person name="Shmutz J."/>
            <person name="Schroeder D."/>
            <person name="de Vargas C."/>
            <person name="Verret F."/>
            <person name="von Dassow P."/>
            <person name="Valentin K."/>
            <person name="Van de Peer Y."/>
            <person name="Wheeler G."/>
            <person name="Dacks J.B."/>
            <person name="Delwiche C.F."/>
            <person name="Dyhrman S.T."/>
            <person name="Glockner G."/>
            <person name="John U."/>
            <person name="Richards T."/>
            <person name="Worden A.Z."/>
            <person name="Zhang X."/>
            <person name="Grigoriev I.V."/>
            <person name="Allen A.E."/>
            <person name="Bidle K."/>
            <person name="Borodovsky M."/>
            <person name="Bowler C."/>
            <person name="Brownlee C."/>
            <person name="Cock J.M."/>
            <person name="Elias M."/>
            <person name="Gladyshev V.N."/>
            <person name="Groth M."/>
            <person name="Guda C."/>
            <person name="Hadaegh A."/>
            <person name="Iglesias-Rodriguez M.D."/>
            <person name="Jenkins J."/>
            <person name="Jones B.M."/>
            <person name="Lawson T."/>
            <person name="Leese F."/>
            <person name="Lindquist E."/>
            <person name="Lobanov A."/>
            <person name="Lomsadze A."/>
            <person name="Malik S.B."/>
            <person name="Marsh M.E."/>
            <person name="Mackinder L."/>
            <person name="Mock T."/>
            <person name="Mueller-Roeber B."/>
            <person name="Pagarete A."/>
            <person name="Parker M."/>
            <person name="Probert I."/>
            <person name="Quesneville H."/>
            <person name="Raines C."/>
            <person name="Rensing S.A."/>
            <person name="Riano-Pachon D.M."/>
            <person name="Richier S."/>
            <person name="Rokitta S."/>
            <person name="Shiraiwa Y."/>
            <person name="Soanes D.M."/>
            <person name="van der Giezen M."/>
            <person name="Wahlund T.M."/>
            <person name="Williams B."/>
            <person name="Wilson W."/>
            <person name="Wolfe G."/>
            <person name="Wurch L.L."/>
        </authorList>
    </citation>
    <scope>NUCLEOTIDE SEQUENCE</scope>
</reference>
<dbReference type="Pfam" id="PF10403">
    <property type="entry name" value="BHD_1"/>
    <property type="match status" value="1"/>
</dbReference>
<dbReference type="InterPro" id="IPR042488">
    <property type="entry name" value="Rad4_BHD3_sf"/>
</dbReference>
<dbReference type="PANTHER" id="PTHR12135">
    <property type="entry name" value="DNA REPAIR PROTEIN XP-C / RAD4"/>
    <property type="match status" value="1"/>
</dbReference>
<dbReference type="PANTHER" id="PTHR12135:SF0">
    <property type="entry name" value="DNA REPAIR PROTEIN COMPLEMENTING XP-C CELLS"/>
    <property type="match status" value="1"/>
</dbReference>
<dbReference type="RefSeq" id="XP_005756548.1">
    <property type="nucleotide sequence ID" value="XM_005756491.1"/>
</dbReference>
<evidence type="ECO:0000259" key="3">
    <source>
        <dbReference type="SMART" id="SM01032"/>
    </source>
</evidence>
<reference evidence="4" key="2">
    <citation type="submission" date="2024-10" db="UniProtKB">
        <authorList>
            <consortium name="EnsemblProtists"/>
        </authorList>
    </citation>
    <scope>IDENTIFICATION</scope>
</reference>
<name>A0A0D3HYN4_EMIH1</name>
<evidence type="ECO:0000256" key="1">
    <source>
        <dbReference type="SAM" id="MobiDB-lite"/>
    </source>
</evidence>
<dbReference type="InterPro" id="IPR018328">
    <property type="entry name" value="Rad4_beta-hairpin_dom3"/>
</dbReference>
<proteinExistence type="predicted"/>
<dbReference type="Gene3D" id="3.90.260.10">
    <property type="entry name" value="Transglutaminase-like"/>
    <property type="match status" value="2"/>
</dbReference>
<feature type="domain" description="Rad4 beta-hairpin" evidence="3">
    <location>
        <begin position="450"/>
        <end position="524"/>
    </location>
</feature>
<evidence type="ECO:0000313" key="5">
    <source>
        <dbReference type="Proteomes" id="UP000013827"/>
    </source>
</evidence>
<dbReference type="STRING" id="2903.R1D5Y6"/>
<dbReference type="PaxDb" id="2903-EOD04119"/>
<dbReference type="InterPro" id="IPR004583">
    <property type="entry name" value="DNA_repair_Rad4"/>
</dbReference>
<evidence type="ECO:0000259" key="2">
    <source>
        <dbReference type="SMART" id="SM01030"/>
    </source>
</evidence>
<keyword evidence="5" id="KW-1185">Reference proteome</keyword>
<dbReference type="GO" id="GO:0005737">
    <property type="term" value="C:cytoplasm"/>
    <property type="evidence" value="ECO:0007669"/>
    <property type="project" value="TreeGrafter"/>
</dbReference>
<dbReference type="HOGENOM" id="CLU_479357_0_0_1"/>
<feature type="region of interest" description="Disordered" evidence="1">
    <location>
        <begin position="1"/>
        <end position="45"/>
    </location>
</feature>
<dbReference type="SUPFAM" id="SSF54001">
    <property type="entry name" value="Cysteine proteinases"/>
    <property type="match status" value="1"/>
</dbReference>
<organism evidence="4 5">
    <name type="scientific">Emiliania huxleyi (strain CCMP1516)</name>
    <dbReference type="NCBI Taxonomy" id="280463"/>
    <lineage>
        <taxon>Eukaryota</taxon>
        <taxon>Haptista</taxon>
        <taxon>Haptophyta</taxon>
        <taxon>Prymnesiophyceae</taxon>
        <taxon>Isochrysidales</taxon>
        <taxon>Noelaerhabdaceae</taxon>
        <taxon>Emiliania</taxon>
    </lineage>
</organism>
<evidence type="ECO:0008006" key="6">
    <source>
        <dbReference type="Google" id="ProtNLM"/>
    </source>
</evidence>
<dbReference type="GO" id="GO:0003697">
    <property type="term" value="F:single-stranded DNA binding"/>
    <property type="evidence" value="ECO:0007669"/>
    <property type="project" value="TreeGrafter"/>
</dbReference>
<dbReference type="InterPro" id="IPR018325">
    <property type="entry name" value="Rad4/PNGase_transGLS-fold"/>
</dbReference>
<dbReference type="InterPro" id="IPR018326">
    <property type="entry name" value="Rad4_beta-hairpin_dom1"/>
</dbReference>
<dbReference type="eggNOG" id="KOG2179">
    <property type="taxonomic scope" value="Eukaryota"/>
</dbReference>
<feature type="region of interest" description="Disordered" evidence="1">
    <location>
        <begin position="234"/>
        <end position="263"/>
    </location>
</feature>
<sequence length="569" mass="61239">MSLVDSGVKRQRLDASTWLLSGEQTGAYEGGEEADGEDGEDIEDEVDDEDMWEDAGGADGVAPAPDAAHTLMMPTGNLTLMLDAEDRPGGPVGAPAAADPGLKTILSAEEERRQRLLLKAAKQAERQEGQRRREAFEVVHRVALQCWLAHGVQLSQQASEPLLHSLLLSLLPPDLALASAPRRLDLAGLRRILAWLPSCFDAATHGTRRTPHCPAAGTTGAPAATAPQGRLVVALQPPPRKPPPKPKPKAAGGGGKAASGAVRTAKPPHQGRWVALDPFFKPSAPAVDTPEAILSARVSGRALAARAYIVGFGEDESAVDVTVRYVPDYAACRAVRTSHEWWEAALALSRRGGAGAEARAGGGEEGRAEEREALARGATSRDPDAHYVLERDLGRYEVLHPSDTPFVGLFKGERVYPRASVVRLMTEERRPREEWQTYAYEPPAAIGGVVPRSERGHVEMWSEKHLPLGTKWLRAPHVAAAAKKLGVDCAPAMVGFDFRDGRSVPRFDGVIVCEEAAPLLVEAAAGIAEAEEDKLSRKLRRRALGQWATLLNALRLRARLEAQYGRGDD</sequence>
<feature type="region of interest" description="Disordered" evidence="1">
    <location>
        <begin position="353"/>
        <end position="379"/>
    </location>
</feature>
<dbReference type="GeneID" id="17250279"/>
<dbReference type="InterPro" id="IPR038765">
    <property type="entry name" value="Papain-like_cys_pep_sf"/>
</dbReference>
<dbReference type="GO" id="GO:0003684">
    <property type="term" value="F:damaged DNA binding"/>
    <property type="evidence" value="ECO:0007669"/>
    <property type="project" value="InterPro"/>
</dbReference>
<dbReference type="InterPro" id="IPR036985">
    <property type="entry name" value="Transglutaminase-like_sf"/>
</dbReference>
<protein>
    <recommendedName>
        <fullName evidence="6">Rad4 beta-hairpin domain-containing protein</fullName>
    </recommendedName>
</protein>
<dbReference type="Gene3D" id="3.30.70.2460">
    <property type="entry name" value="Rad4, beta-hairpin domain BHD3"/>
    <property type="match status" value="1"/>
</dbReference>
<dbReference type="Pfam" id="PF10405">
    <property type="entry name" value="BHD_3"/>
    <property type="match status" value="1"/>
</dbReference>
<dbReference type="KEGG" id="ehx:EMIHUDRAFT_221576"/>
<feature type="compositionally biased region" description="Basic and acidic residues" evidence="1">
    <location>
        <begin position="362"/>
        <end position="379"/>
    </location>
</feature>
<dbReference type="AlphaFoldDB" id="A0A0D3HYN4"/>
<dbReference type="GO" id="GO:0006289">
    <property type="term" value="P:nucleotide-excision repair"/>
    <property type="evidence" value="ECO:0007669"/>
    <property type="project" value="InterPro"/>
</dbReference>
<dbReference type="SMART" id="SM01030">
    <property type="entry name" value="BHD_1"/>
    <property type="match status" value="1"/>
</dbReference>
<dbReference type="GO" id="GO:0071942">
    <property type="term" value="C:XPC complex"/>
    <property type="evidence" value="ECO:0007669"/>
    <property type="project" value="TreeGrafter"/>
</dbReference>
<accession>A0A0D3HYN4</accession>